<evidence type="ECO:0000256" key="1">
    <source>
        <dbReference type="SAM" id="MobiDB-lite"/>
    </source>
</evidence>
<sequence length="157" mass="17575">MFAHCHVSPVAPNLRPHEDELLWAITDTSRHHLAILSLLRSRPLPWIAWSQRTGLDKSALSGLTAPHQPRGRVWHAGTIGLESAVWSKVWGLNCALCSCEITREDASLRCARTRIWSWAARVAVRLVIWVSARSPTPNTKSPKYRPSISKEDAGSNR</sequence>
<feature type="region of interest" description="Disordered" evidence="1">
    <location>
        <begin position="136"/>
        <end position="157"/>
    </location>
</feature>
<dbReference type="Proteomes" id="UP000663827">
    <property type="component" value="Unassembled WGS sequence"/>
</dbReference>
<gene>
    <name evidence="2" type="ORF">RDB_LOCUS78133</name>
</gene>
<protein>
    <submittedName>
        <fullName evidence="2">Uncharacterized protein</fullName>
    </submittedName>
</protein>
<evidence type="ECO:0000313" key="2">
    <source>
        <dbReference type="EMBL" id="CAE7144061.1"/>
    </source>
</evidence>
<feature type="compositionally biased region" description="Basic and acidic residues" evidence="1">
    <location>
        <begin position="148"/>
        <end position="157"/>
    </location>
</feature>
<reference evidence="2" key="1">
    <citation type="submission" date="2021-01" db="EMBL/GenBank/DDBJ databases">
        <authorList>
            <person name="Kaushik A."/>
        </authorList>
    </citation>
    <scope>NUCLEOTIDE SEQUENCE</scope>
    <source>
        <strain evidence="2">AG5</strain>
    </source>
</reference>
<comment type="caution">
    <text evidence="2">The sequence shown here is derived from an EMBL/GenBank/DDBJ whole genome shotgun (WGS) entry which is preliminary data.</text>
</comment>
<name>A0A8H3DZ17_9AGAM</name>
<accession>A0A8H3DZ17</accession>
<proteinExistence type="predicted"/>
<dbReference type="AlphaFoldDB" id="A0A8H3DZ17"/>
<evidence type="ECO:0000313" key="3">
    <source>
        <dbReference type="Proteomes" id="UP000663827"/>
    </source>
</evidence>
<organism evidence="2 3">
    <name type="scientific">Rhizoctonia solani</name>
    <dbReference type="NCBI Taxonomy" id="456999"/>
    <lineage>
        <taxon>Eukaryota</taxon>
        <taxon>Fungi</taxon>
        <taxon>Dikarya</taxon>
        <taxon>Basidiomycota</taxon>
        <taxon>Agaricomycotina</taxon>
        <taxon>Agaricomycetes</taxon>
        <taxon>Cantharellales</taxon>
        <taxon>Ceratobasidiaceae</taxon>
        <taxon>Rhizoctonia</taxon>
    </lineage>
</organism>
<dbReference type="EMBL" id="CAJNJQ010001583">
    <property type="protein sequence ID" value="CAE7144061.1"/>
    <property type="molecule type" value="Genomic_DNA"/>
</dbReference>